<dbReference type="GO" id="GO:0006508">
    <property type="term" value="P:proteolysis"/>
    <property type="evidence" value="ECO:0007669"/>
    <property type="project" value="InterPro"/>
</dbReference>
<feature type="signal peptide" evidence="3">
    <location>
        <begin position="1"/>
        <end position="20"/>
    </location>
</feature>
<dbReference type="InterPro" id="IPR000667">
    <property type="entry name" value="Peptidase_S13"/>
</dbReference>
<dbReference type="Pfam" id="PF02113">
    <property type="entry name" value="Peptidase_S13"/>
    <property type="match status" value="1"/>
</dbReference>
<evidence type="ECO:0000313" key="4">
    <source>
        <dbReference type="EMBL" id="NKE69010.1"/>
    </source>
</evidence>
<protein>
    <submittedName>
        <fullName evidence="4">D-alanyl-D-alanine carboxypeptidase/D-alanyl-D-alanine-endopeptidase</fullName>
        <ecNumber evidence="4">3.4.16.4</ecNumber>
    </submittedName>
</protein>
<dbReference type="PRINTS" id="PR00922">
    <property type="entry name" value="DADACBPTASE3"/>
</dbReference>
<dbReference type="EMBL" id="VTOX01000014">
    <property type="protein sequence ID" value="NKE69010.1"/>
    <property type="molecule type" value="Genomic_DNA"/>
</dbReference>
<dbReference type="Gene3D" id="3.40.710.10">
    <property type="entry name" value="DD-peptidase/beta-lactamase superfamily"/>
    <property type="match status" value="1"/>
</dbReference>
<feature type="chain" id="PRO_5031183749" evidence="3">
    <location>
        <begin position="21"/>
        <end position="464"/>
    </location>
</feature>
<dbReference type="Proteomes" id="UP000521868">
    <property type="component" value="Unassembled WGS sequence"/>
</dbReference>
<dbReference type="SUPFAM" id="SSF56601">
    <property type="entry name" value="beta-lactamase/transpeptidase-like"/>
    <property type="match status" value="1"/>
</dbReference>
<evidence type="ECO:0000256" key="2">
    <source>
        <dbReference type="ARBA" id="ARBA00022801"/>
    </source>
</evidence>
<dbReference type="GO" id="GO:0009002">
    <property type="term" value="F:serine-type D-Ala-D-Ala carboxypeptidase activity"/>
    <property type="evidence" value="ECO:0007669"/>
    <property type="project" value="UniProtKB-EC"/>
</dbReference>
<keyword evidence="4" id="KW-0645">Protease</keyword>
<comment type="similarity">
    <text evidence="1">Belongs to the peptidase S13 family.</text>
</comment>
<keyword evidence="5" id="KW-1185">Reference proteome</keyword>
<sequence>MPLPRCVALLLILASLSVRAQALPPEVEAALARGGLPVDAVTVLVADADAALPPRVSHRTEVAVNPASIAKLATTVAALELLGPAFTWTTGVYLDGPVRDGTLHGDLYLKGGGDPKLVAERLWLLLRRVQGLGIRFIAGDIVLDRSAFEAVAADPAAFDGEPLRPYNAAPDALLVNFRSLVLTFTPQAGQARVHVEPPLAGVRIPSTVPLSRVACGDWRGGLKADFSEPARIRFAGAYPAACGERAWPLAYADPAAFAGRAIAGTWHEVGGRLGGRVRDGSVPPGLAPAFEWHSPPLAEIVRDLNKYSNNVMAQQVFLTLSLQQHGTGTLEGSREVLRRWWRDRIGGPDVPNFGNGSGLSREERISARQLGALLQLAWRSPLMPELLSSLPLAGVDGTMRRARGDGAGLAHLKTGSLRDVAGVAGFVHGASGRRYVLVAIANHAHAAAIRPAIAALVEWTARDR</sequence>
<dbReference type="InterPro" id="IPR012338">
    <property type="entry name" value="Beta-lactam/transpept-like"/>
</dbReference>
<comment type="caution">
    <text evidence="4">The sequence shown here is derived from an EMBL/GenBank/DDBJ whole genome shotgun (WGS) entry which is preliminary data.</text>
</comment>
<dbReference type="PANTHER" id="PTHR30023:SF0">
    <property type="entry name" value="PENICILLIN-SENSITIVE CARBOXYPEPTIDASE A"/>
    <property type="match status" value="1"/>
</dbReference>
<reference evidence="4 5" key="1">
    <citation type="journal article" date="2020" name="Nature">
        <title>Bacterial chemolithoautotrophy via manganese oxidation.</title>
        <authorList>
            <person name="Yu H."/>
            <person name="Leadbetter J.R."/>
        </authorList>
    </citation>
    <scope>NUCLEOTIDE SEQUENCE [LARGE SCALE GENOMIC DNA]</scope>
    <source>
        <strain evidence="4 5">RBP-1</strain>
    </source>
</reference>
<dbReference type="AlphaFoldDB" id="A0A7X6I954"/>
<gene>
    <name evidence="4" type="primary">dacB</name>
    <name evidence="4" type="ORF">RAMLITH_24665</name>
</gene>
<keyword evidence="4" id="KW-0121">Carboxypeptidase</keyword>
<keyword evidence="2 4" id="KW-0378">Hydrolase</keyword>
<keyword evidence="3" id="KW-0732">Signal</keyword>
<name>A0A7X6I954_9BURK</name>
<evidence type="ECO:0000256" key="3">
    <source>
        <dbReference type="SAM" id="SignalP"/>
    </source>
</evidence>
<evidence type="ECO:0000256" key="1">
    <source>
        <dbReference type="ARBA" id="ARBA00006096"/>
    </source>
</evidence>
<organism evidence="4 5">
    <name type="scientific">Ramlibacter lithotrophicus</name>
    <dbReference type="NCBI Taxonomy" id="2606681"/>
    <lineage>
        <taxon>Bacteria</taxon>
        <taxon>Pseudomonadati</taxon>
        <taxon>Pseudomonadota</taxon>
        <taxon>Betaproteobacteria</taxon>
        <taxon>Burkholderiales</taxon>
        <taxon>Comamonadaceae</taxon>
        <taxon>Ramlibacter</taxon>
    </lineage>
</organism>
<accession>A0A7X6I954</accession>
<dbReference type="EC" id="3.4.16.4" evidence="4"/>
<evidence type="ECO:0000313" key="5">
    <source>
        <dbReference type="Proteomes" id="UP000521868"/>
    </source>
</evidence>
<dbReference type="RefSeq" id="WP_168110148.1">
    <property type="nucleotide sequence ID" value="NZ_VTOX01000014.1"/>
</dbReference>
<dbReference type="Gene3D" id="3.50.80.20">
    <property type="entry name" value="D-Ala-D-Ala carboxypeptidase C, peptidase S13"/>
    <property type="match status" value="1"/>
</dbReference>
<dbReference type="GO" id="GO:0000270">
    <property type="term" value="P:peptidoglycan metabolic process"/>
    <property type="evidence" value="ECO:0007669"/>
    <property type="project" value="TreeGrafter"/>
</dbReference>
<dbReference type="NCBIfam" id="TIGR00666">
    <property type="entry name" value="PBP4"/>
    <property type="match status" value="1"/>
</dbReference>
<dbReference type="PANTHER" id="PTHR30023">
    <property type="entry name" value="D-ALANYL-D-ALANINE CARBOXYPEPTIDASE"/>
    <property type="match status" value="1"/>
</dbReference>
<proteinExistence type="inferred from homology"/>